<comment type="function">
    <text evidence="5">Acylhydrolase that catalyzes the hydrolysis of phospholipids at the sn-1 position.</text>
</comment>
<dbReference type="InterPro" id="IPR033556">
    <property type="entry name" value="PLA"/>
</dbReference>
<feature type="domain" description="Fungal lipase-type" evidence="6">
    <location>
        <begin position="134"/>
        <end position="294"/>
    </location>
</feature>
<evidence type="ECO:0000256" key="2">
    <source>
        <dbReference type="ARBA" id="ARBA00022801"/>
    </source>
</evidence>
<dbReference type="FunFam" id="3.40.50.1820:FF:000065">
    <property type="entry name" value="Phospholipase A1-II 3"/>
    <property type="match status" value="1"/>
</dbReference>
<evidence type="ECO:0000313" key="8">
    <source>
        <dbReference type="Proteomes" id="UP001177140"/>
    </source>
</evidence>
<dbReference type="GO" id="GO:0005737">
    <property type="term" value="C:cytoplasm"/>
    <property type="evidence" value="ECO:0007669"/>
    <property type="project" value="UniProtKB-ARBA"/>
</dbReference>
<dbReference type="GO" id="GO:0016042">
    <property type="term" value="P:lipid catabolic process"/>
    <property type="evidence" value="ECO:0007669"/>
    <property type="project" value="UniProtKB-UniRule"/>
</dbReference>
<evidence type="ECO:0000256" key="4">
    <source>
        <dbReference type="ARBA" id="ARBA00023098"/>
    </source>
</evidence>
<evidence type="ECO:0000313" key="7">
    <source>
        <dbReference type="EMBL" id="MCL7043256.1"/>
    </source>
</evidence>
<evidence type="ECO:0000256" key="1">
    <source>
        <dbReference type="ARBA" id="ARBA00010701"/>
    </source>
</evidence>
<dbReference type="GO" id="GO:0008970">
    <property type="term" value="F:phospholipase A1 activity"/>
    <property type="evidence" value="ECO:0007669"/>
    <property type="project" value="UniProtKB-UniRule"/>
</dbReference>
<comment type="caution">
    <text evidence="7">The sequence shown here is derived from an EMBL/GenBank/DDBJ whole genome shotgun (WGS) entry which is preliminary data.</text>
</comment>
<proteinExistence type="inferred from homology"/>
<keyword evidence="8" id="KW-1185">Reference proteome</keyword>
<evidence type="ECO:0000256" key="5">
    <source>
        <dbReference type="RuleBase" id="RU367093"/>
    </source>
</evidence>
<dbReference type="EMBL" id="JAJJMA010244589">
    <property type="protein sequence ID" value="MCL7043256.1"/>
    <property type="molecule type" value="Genomic_DNA"/>
</dbReference>
<dbReference type="PANTHER" id="PTHR31828:SF1">
    <property type="entry name" value="PHOSPHOLIPASE A1-IIGAMMA"/>
    <property type="match status" value="1"/>
</dbReference>
<dbReference type="Proteomes" id="UP001177140">
    <property type="component" value="Unassembled WGS sequence"/>
</dbReference>
<protein>
    <recommendedName>
        <fullName evidence="5">Phospholipase A1</fullName>
        <ecNumber evidence="5">3.1.1.-</ecNumber>
    </recommendedName>
</protein>
<reference evidence="7" key="1">
    <citation type="submission" date="2022-03" db="EMBL/GenBank/DDBJ databases">
        <title>A functionally conserved STORR gene fusion in Papaver species that diverged 16.8 million years ago.</title>
        <authorList>
            <person name="Catania T."/>
        </authorList>
    </citation>
    <scope>NUCLEOTIDE SEQUENCE</scope>
    <source>
        <strain evidence="7">S-191538</strain>
    </source>
</reference>
<keyword evidence="3 5" id="KW-0442">Lipid degradation</keyword>
<gene>
    <name evidence="7" type="ORF">MKW94_003277</name>
</gene>
<comment type="similarity">
    <text evidence="1 5">Belongs to the AB hydrolase superfamily. Lipase family.</text>
</comment>
<dbReference type="CDD" id="cd00519">
    <property type="entry name" value="Lipase_3"/>
    <property type="match status" value="1"/>
</dbReference>
<dbReference type="SUPFAM" id="SSF53474">
    <property type="entry name" value="alpha/beta-Hydrolases"/>
    <property type="match status" value="1"/>
</dbReference>
<dbReference type="InterPro" id="IPR029058">
    <property type="entry name" value="AB_hydrolase_fold"/>
</dbReference>
<dbReference type="PANTHER" id="PTHR31828">
    <property type="entry name" value="PHOSPHOLIPASE A1-IIGAMMA"/>
    <property type="match status" value="1"/>
</dbReference>
<organism evidence="7 8">
    <name type="scientific">Papaver nudicaule</name>
    <name type="common">Iceland poppy</name>
    <dbReference type="NCBI Taxonomy" id="74823"/>
    <lineage>
        <taxon>Eukaryota</taxon>
        <taxon>Viridiplantae</taxon>
        <taxon>Streptophyta</taxon>
        <taxon>Embryophyta</taxon>
        <taxon>Tracheophyta</taxon>
        <taxon>Spermatophyta</taxon>
        <taxon>Magnoliopsida</taxon>
        <taxon>Ranunculales</taxon>
        <taxon>Papaveraceae</taxon>
        <taxon>Papaveroideae</taxon>
        <taxon>Papaver</taxon>
    </lineage>
</organism>
<name>A0AA41VL15_PAPNU</name>
<sequence length="398" mass="44751">MMGIANRWKLLSGQDNWKDLLDPLDIDLRRTIVHYGEMAEAAYDTFNTEKASKYAGSSRYSKKDFFSKVGLVKDHPYMYRVTKFLYATSRIKVPDAFIIKSLSRESWSRESNWMGYVAVATDEGKLQLGRRDIVIALRGTVQALEWVTDLDFSMVSASKLLGDSNDDNPKVHQGWFSIYTSDDPRSPFNKSSCRDQVLAEVRRLVDEFKDEEISITITGHSLGGAVGTLSAADIIANGHNKPKDRPDKPCPVTVIAFACPRVGDSAFKRVISGMEELRLLRIRNALDVVPSYPVLGYADVGTELAIDTRKSPYLKSPGNIISWHSLEAYMHGVAGTQGKKGGFKLEIKRDIALINKSMDELKDEYLVPGSWWCDKNKGMVQESDGSWKLMDHEMDEED</sequence>
<evidence type="ECO:0000259" key="6">
    <source>
        <dbReference type="Pfam" id="PF01764"/>
    </source>
</evidence>
<keyword evidence="4 5" id="KW-0443">Lipid metabolism</keyword>
<dbReference type="Pfam" id="PF01764">
    <property type="entry name" value="Lipase_3"/>
    <property type="match status" value="1"/>
</dbReference>
<dbReference type="EC" id="3.1.1.-" evidence="5"/>
<dbReference type="InterPro" id="IPR002921">
    <property type="entry name" value="Fungal_lipase-type"/>
</dbReference>
<dbReference type="AlphaFoldDB" id="A0AA41VL15"/>
<dbReference type="Gene3D" id="3.40.50.1820">
    <property type="entry name" value="alpha/beta hydrolase"/>
    <property type="match status" value="1"/>
</dbReference>
<accession>A0AA41VL15</accession>
<evidence type="ECO:0000256" key="3">
    <source>
        <dbReference type="ARBA" id="ARBA00022963"/>
    </source>
</evidence>
<keyword evidence="2 5" id="KW-0378">Hydrolase</keyword>